<dbReference type="EMBL" id="CAXIEN010000308">
    <property type="protein sequence ID" value="CAL1292558.1"/>
    <property type="molecule type" value="Genomic_DNA"/>
</dbReference>
<dbReference type="Proteomes" id="UP001497382">
    <property type="component" value="Unassembled WGS sequence"/>
</dbReference>
<comment type="caution">
    <text evidence="2">The sequence shown here is derived from an EMBL/GenBank/DDBJ whole genome shotgun (WGS) entry which is preliminary data.</text>
</comment>
<protein>
    <recommendedName>
        <fullName evidence="1">BTB domain-containing protein</fullName>
    </recommendedName>
</protein>
<dbReference type="Gene3D" id="3.30.710.10">
    <property type="entry name" value="Potassium Channel Kv1.1, Chain A"/>
    <property type="match status" value="1"/>
</dbReference>
<dbReference type="InterPro" id="IPR008974">
    <property type="entry name" value="TRAF-like"/>
</dbReference>
<dbReference type="CDD" id="cd18186">
    <property type="entry name" value="BTB_POZ_ZBTB_KLHL-like"/>
    <property type="match status" value="1"/>
</dbReference>
<gene>
    <name evidence="2" type="ORF">LARSCL_LOCUS17728</name>
</gene>
<evidence type="ECO:0000313" key="3">
    <source>
        <dbReference type="Proteomes" id="UP001497382"/>
    </source>
</evidence>
<dbReference type="SMART" id="SM00225">
    <property type="entry name" value="BTB"/>
    <property type="match status" value="1"/>
</dbReference>
<keyword evidence="3" id="KW-1185">Reference proteome</keyword>
<dbReference type="PROSITE" id="PS50097">
    <property type="entry name" value="BTB"/>
    <property type="match status" value="1"/>
</dbReference>
<accession>A0AAV2B8L7</accession>
<dbReference type="PANTHER" id="PTHR24413">
    <property type="entry name" value="SPECKLE-TYPE POZ PROTEIN"/>
    <property type="match status" value="1"/>
</dbReference>
<feature type="domain" description="BTB" evidence="1">
    <location>
        <begin position="326"/>
        <end position="389"/>
    </location>
</feature>
<dbReference type="Gene3D" id="2.60.210.10">
    <property type="entry name" value="Apoptosis, Tumor Necrosis Factor Receptor Associated Protein 2, Chain A"/>
    <property type="match status" value="1"/>
</dbReference>
<dbReference type="SUPFAM" id="SSF54695">
    <property type="entry name" value="POZ domain"/>
    <property type="match status" value="1"/>
</dbReference>
<dbReference type="Pfam" id="PF00651">
    <property type="entry name" value="BTB"/>
    <property type="match status" value="1"/>
</dbReference>
<dbReference type="InterPro" id="IPR011333">
    <property type="entry name" value="SKP1/BTB/POZ_sf"/>
</dbReference>
<dbReference type="SUPFAM" id="SSF49599">
    <property type="entry name" value="TRAF domain-like"/>
    <property type="match status" value="2"/>
</dbReference>
<proteinExistence type="predicted"/>
<organism evidence="2 3">
    <name type="scientific">Larinioides sclopetarius</name>
    <dbReference type="NCBI Taxonomy" id="280406"/>
    <lineage>
        <taxon>Eukaryota</taxon>
        <taxon>Metazoa</taxon>
        <taxon>Ecdysozoa</taxon>
        <taxon>Arthropoda</taxon>
        <taxon>Chelicerata</taxon>
        <taxon>Arachnida</taxon>
        <taxon>Araneae</taxon>
        <taxon>Araneomorphae</taxon>
        <taxon>Entelegynae</taxon>
        <taxon>Araneoidea</taxon>
        <taxon>Araneidae</taxon>
        <taxon>Larinioides</taxon>
    </lineage>
</organism>
<evidence type="ECO:0000259" key="1">
    <source>
        <dbReference type="PROSITE" id="PS50097"/>
    </source>
</evidence>
<dbReference type="AlphaFoldDB" id="A0AAV2B8L7"/>
<reference evidence="2 3" key="1">
    <citation type="submission" date="2024-04" db="EMBL/GenBank/DDBJ databases">
        <authorList>
            <person name="Rising A."/>
            <person name="Reimegard J."/>
            <person name="Sonavane S."/>
            <person name="Akerstrom W."/>
            <person name="Nylinder S."/>
            <person name="Hedman E."/>
            <person name="Kallberg Y."/>
        </authorList>
    </citation>
    <scope>NUCLEOTIDE SEQUENCE [LARGE SCALE GENOMIC DNA]</scope>
</reference>
<sequence length="412" mass="47240">MQTSFDVYWKIKNFSYCWEDIRSPEFTYNGKQCWLKIEKKYQRYKISCLNSSGEIYAVGQISFLTCNGSQEESSELLRGCSLLSLPVSKHIIFGQRRNAFLPKDTSTIRCRFFKEIVNVKKRIVEERSNESTNVYIQSQIGVKSKCFLWTLKEFSQQYGGKTLSVENSDLYGNIQLNLKSSGGINSDEQFYIEISRRDGEKCYSVLKVSVLDNEGKAVNCVSDEFVFEKENWQRNWRFPPVIRNSKLLACKNLLLPNDTLSLKCDFAITLGKVTDETAVYSCFEDNVPMLKDFEDSAIRFKAGSSSDSVTDLKTDLKTILDNGILCDVNLQVGSNVIQAHKNILSARSPVFKAMFTKDMKETINKTVVIEDIDVNTIRRLLLYMYSDAIHDYHNGKISWTCISQPTSTMFWA</sequence>
<evidence type="ECO:0000313" key="2">
    <source>
        <dbReference type="EMBL" id="CAL1292558.1"/>
    </source>
</evidence>
<name>A0AAV2B8L7_9ARAC</name>
<dbReference type="InterPro" id="IPR000210">
    <property type="entry name" value="BTB/POZ_dom"/>
</dbReference>